<dbReference type="STRING" id="1391653.AKJ08_3022"/>
<protein>
    <recommendedName>
        <fullName evidence="4">Lipoprotein</fullName>
    </recommendedName>
</protein>
<reference evidence="2 3" key="1">
    <citation type="submission" date="2015-08" db="EMBL/GenBank/DDBJ databases">
        <authorList>
            <person name="Babu N.S."/>
            <person name="Beckwith C.J."/>
            <person name="Beseler K.G."/>
            <person name="Brison A."/>
            <person name="Carone J.V."/>
            <person name="Caskin T.P."/>
            <person name="Diamond M."/>
            <person name="Durham M.E."/>
            <person name="Foxe J.M."/>
            <person name="Go M."/>
            <person name="Henderson B.A."/>
            <person name="Jones I.B."/>
            <person name="McGettigan J.A."/>
            <person name="Micheletti S.J."/>
            <person name="Nasrallah M.E."/>
            <person name="Ortiz D."/>
            <person name="Piller C.R."/>
            <person name="Privatt S.R."/>
            <person name="Schneider S.L."/>
            <person name="Sharp S."/>
            <person name="Smith T.C."/>
            <person name="Stanton J.D."/>
            <person name="Ullery H.E."/>
            <person name="Wilson R.J."/>
            <person name="Serrano M.G."/>
            <person name="Buck G."/>
            <person name="Lee V."/>
            <person name="Wang Y."/>
            <person name="Carvalho R."/>
            <person name="Voegtly L."/>
            <person name="Shi R."/>
            <person name="Duckworth R."/>
            <person name="Johnson A."/>
            <person name="Loviza R."/>
            <person name="Walstead R."/>
            <person name="Shah Z."/>
            <person name="Kiflezghi M."/>
            <person name="Wade K."/>
            <person name="Ball S.L."/>
            <person name="Bradley K.W."/>
            <person name="Asai D.J."/>
            <person name="Bowman C.A."/>
            <person name="Russell D.A."/>
            <person name="Pope W.H."/>
            <person name="Jacobs-Sera D."/>
            <person name="Hendrix R.W."/>
            <person name="Hatfull G.F."/>
        </authorList>
    </citation>
    <scope>NUCLEOTIDE SEQUENCE [LARGE SCALE GENOMIC DNA]</scope>
    <source>
        <strain evidence="2 3">DSM 27710</strain>
    </source>
</reference>
<keyword evidence="3" id="KW-1185">Reference proteome</keyword>
<proteinExistence type="predicted"/>
<evidence type="ECO:0000256" key="1">
    <source>
        <dbReference type="SAM" id="SignalP"/>
    </source>
</evidence>
<dbReference type="Proteomes" id="UP000055590">
    <property type="component" value="Chromosome"/>
</dbReference>
<name>A0A0K1PGI7_9BACT</name>
<dbReference type="RefSeq" id="WP_050726775.1">
    <property type="nucleotide sequence ID" value="NZ_CP012332.1"/>
</dbReference>
<dbReference type="KEGG" id="vin:AKJ08_3022"/>
<organism evidence="2 3">
    <name type="scientific">Vulgatibacter incomptus</name>
    <dbReference type="NCBI Taxonomy" id="1391653"/>
    <lineage>
        <taxon>Bacteria</taxon>
        <taxon>Pseudomonadati</taxon>
        <taxon>Myxococcota</taxon>
        <taxon>Myxococcia</taxon>
        <taxon>Myxococcales</taxon>
        <taxon>Cystobacterineae</taxon>
        <taxon>Vulgatibacteraceae</taxon>
        <taxon>Vulgatibacter</taxon>
    </lineage>
</organism>
<evidence type="ECO:0000313" key="3">
    <source>
        <dbReference type="Proteomes" id="UP000055590"/>
    </source>
</evidence>
<dbReference type="EMBL" id="CP012332">
    <property type="protein sequence ID" value="AKU92635.1"/>
    <property type="molecule type" value="Genomic_DNA"/>
</dbReference>
<dbReference type="AlphaFoldDB" id="A0A0K1PGI7"/>
<feature type="chain" id="PRO_5005465744" description="Lipoprotein" evidence="1">
    <location>
        <begin position="20"/>
        <end position="262"/>
    </location>
</feature>
<evidence type="ECO:0000313" key="2">
    <source>
        <dbReference type="EMBL" id="AKU92635.1"/>
    </source>
</evidence>
<feature type="signal peptide" evidence="1">
    <location>
        <begin position="1"/>
        <end position="19"/>
    </location>
</feature>
<gene>
    <name evidence="2" type="ORF">AKJ08_3022</name>
</gene>
<dbReference type="PROSITE" id="PS51257">
    <property type="entry name" value="PROKAR_LIPOPROTEIN"/>
    <property type="match status" value="1"/>
</dbReference>
<sequence length="262" mass="29700">MNVHRALAVAGLATAFSLAGCRASPTPEEPNRLAVSYAEAAKWNHEAFASSLCPYPKKTGFISGYECSDLTRERARCLAFILDRERASLVDQPDGKEWRDLDGFYEDWLRARCGVDESLLWVDLDTREWSDGTAQYLREDRCVQRMLEERLYFHASRVGRTDGFWRLVEARQAAGARVRAKLEQARAATEKPAVVNTDPIGSVRSESWRELVYRLDVALARPAILAQQHCRELHREGDCEAKLTLYFHSIGEDADGLDVCKF</sequence>
<evidence type="ECO:0008006" key="4">
    <source>
        <dbReference type="Google" id="ProtNLM"/>
    </source>
</evidence>
<accession>A0A0K1PGI7</accession>
<keyword evidence="1" id="KW-0732">Signal</keyword>